<accession>A0A8S0SAJ6</accession>
<sequence>MSEVLEMVNQVVEASIGTGDPQPPLRSTASMLSFEETEAAKGKRRFMDVKIRDTDCWVQKWSTKLVKTA</sequence>
<dbReference type="Gramene" id="OE9A083829T1">
    <property type="protein sequence ID" value="OE9A083829C1"/>
    <property type="gene ID" value="OE9A083829"/>
</dbReference>
<evidence type="ECO:0000313" key="1">
    <source>
        <dbReference type="EMBL" id="CAA2989302.1"/>
    </source>
</evidence>
<dbReference type="Proteomes" id="UP000594638">
    <property type="component" value="Unassembled WGS sequence"/>
</dbReference>
<name>A0A8S0SAJ6_OLEEU</name>
<dbReference type="EMBL" id="CACTIH010004079">
    <property type="protein sequence ID" value="CAA2989302.1"/>
    <property type="molecule type" value="Genomic_DNA"/>
</dbReference>
<organism evidence="1 2">
    <name type="scientific">Olea europaea subsp. europaea</name>
    <dbReference type="NCBI Taxonomy" id="158383"/>
    <lineage>
        <taxon>Eukaryota</taxon>
        <taxon>Viridiplantae</taxon>
        <taxon>Streptophyta</taxon>
        <taxon>Embryophyta</taxon>
        <taxon>Tracheophyta</taxon>
        <taxon>Spermatophyta</taxon>
        <taxon>Magnoliopsida</taxon>
        <taxon>eudicotyledons</taxon>
        <taxon>Gunneridae</taxon>
        <taxon>Pentapetalae</taxon>
        <taxon>asterids</taxon>
        <taxon>lamiids</taxon>
        <taxon>Lamiales</taxon>
        <taxon>Oleaceae</taxon>
        <taxon>Oleeae</taxon>
        <taxon>Olea</taxon>
    </lineage>
</organism>
<proteinExistence type="predicted"/>
<gene>
    <name evidence="1" type="ORF">OLEA9_A083829</name>
</gene>
<keyword evidence="2" id="KW-1185">Reference proteome</keyword>
<protein>
    <submittedName>
        <fullName evidence="1">Uncharacterized protein</fullName>
    </submittedName>
</protein>
<dbReference type="AlphaFoldDB" id="A0A8S0SAJ6"/>
<reference evidence="1 2" key="1">
    <citation type="submission" date="2019-12" db="EMBL/GenBank/DDBJ databases">
        <authorList>
            <person name="Alioto T."/>
            <person name="Alioto T."/>
            <person name="Gomez Garrido J."/>
        </authorList>
    </citation>
    <scope>NUCLEOTIDE SEQUENCE [LARGE SCALE GENOMIC DNA]</scope>
</reference>
<comment type="caution">
    <text evidence="1">The sequence shown here is derived from an EMBL/GenBank/DDBJ whole genome shotgun (WGS) entry which is preliminary data.</text>
</comment>
<evidence type="ECO:0000313" key="2">
    <source>
        <dbReference type="Proteomes" id="UP000594638"/>
    </source>
</evidence>